<dbReference type="Pfam" id="PF07730">
    <property type="entry name" value="HisKA_3"/>
    <property type="match status" value="1"/>
</dbReference>
<evidence type="ECO:0000256" key="2">
    <source>
        <dbReference type="ARBA" id="ARBA00001966"/>
    </source>
</evidence>
<keyword evidence="11" id="KW-0902">Two-component regulatory system</keyword>
<evidence type="ECO:0000256" key="11">
    <source>
        <dbReference type="ARBA" id="ARBA00023012"/>
    </source>
</evidence>
<dbReference type="InterPro" id="IPR011712">
    <property type="entry name" value="Sig_transdc_His_kin_sub3_dim/P"/>
</dbReference>
<evidence type="ECO:0000256" key="8">
    <source>
        <dbReference type="ARBA" id="ARBA00022679"/>
    </source>
</evidence>
<feature type="transmembrane region" description="Helical" evidence="16">
    <location>
        <begin position="81"/>
        <end position="101"/>
    </location>
</feature>
<keyword evidence="6" id="KW-0479">Metal-binding</keyword>
<evidence type="ECO:0000256" key="14">
    <source>
        <dbReference type="ARBA" id="ARBA00030800"/>
    </source>
</evidence>
<dbReference type="InterPro" id="IPR004358">
    <property type="entry name" value="Sig_transdc_His_kin-like_C"/>
</dbReference>
<comment type="cofactor">
    <cofactor evidence="2">
        <name>[4Fe-4S] cluster</name>
        <dbReference type="ChEBI" id="CHEBI:49883"/>
    </cofactor>
</comment>
<feature type="transmembrane region" description="Helical" evidence="16">
    <location>
        <begin position="122"/>
        <end position="148"/>
    </location>
</feature>
<dbReference type="SUPFAM" id="SSF55874">
    <property type="entry name" value="ATPase domain of HSP90 chaperone/DNA topoisomerase II/histidine kinase"/>
    <property type="match status" value="1"/>
</dbReference>
<dbReference type="RefSeq" id="WP_377428629.1">
    <property type="nucleotide sequence ID" value="NZ_JBHSPR010000037.1"/>
</dbReference>
<comment type="caution">
    <text evidence="18">The sequence shown here is derived from an EMBL/GenBank/DDBJ whole genome shotgun (WGS) entry which is preliminary data.</text>
</comment>
<proteinExistence type="predicted"/>
<keyword evidence="16" id="KW-0472">Membrane</keyword>
<evidence type="ECO:0000256" key="16">
    <source>
        <dbReference type="SAM" id="Phobius"/>
    </source>
</evidence>
<keyword evidence="6" id="KW-0004">4Fe-4S</keyword>
<dbReference type="InterPro" id="IPR003594">
    <property type="entry name" value="HATPase_dom"/>
</dbReference>
<dbReference type="PANTHER" id="PTHR24421:SF62">
    <property type="entry name" value="SENSORY TRANSDUCTION HISTIDINE KINASE"/>
    <property type="match status" value="1"/>
</dbReference>
<evidence type="ECO:0000259" key="17">
    <source>
        <dbReference type="SMART" id="SM00387"/>
    </source>
</evidence>
<protein>
    <recommendedName>
        <fullName evidence="5">Oxygen sensor histidine kinase NreB</fullName>
        <ecNumber evidence="4">2.7.13.3</ecNumber>
    </recommendedName>
    <alternativeName>
        <fullName evidence="14">Nitrogen regulation protein B</fullName>
    </alternativeName>
</protein>
<organism evidence="18 19">
    <name type="scientific">Plantactinospora solaniradicis</name>
    <dbReference type="NCBI Taxonomy" id="1723736"/>
    <lineage>
        <taxon>Bacteria</taxon>
        <taxon>Bacillati</taxon>
        <taxon>Actinomycetota</taxon>
        <taxon>Actinomycetes</taxon>
        <taxon>Micromonosporales</taxon>
        <taxon>Micromonosporaceae</taxon>
        <taxon>Plantactinospora</taxon>
    </lineage>
</organism>
<comment type="catalytic activity">
    <reaction evidence="1">
        <text>ATP + protein L-histidine = ADP + protein N-phospho-L-histidine.</text>
        <dbReference type="EC" id="2.7.13.3"/>
    </reaction>
</comment>
<dbReference type="Gene3D" id="1.20.5.1930">
    <property type="match status" value="1"/>
</dbReference>
<feature type="region of interest" description="Disordered" evidence="15">
    <location>
        <begin position="25"/>
        <end position="46"/>
    </location>
</feature>
<name>A0ABW1KKI1_9ACTN</name>
<dbReference type="EMBL" id="JBHSPR010000037">
    <property type="protein sequence ID" value="MFC6020933.1"/>
    <property type="molecule type" value="Genomic_DNA"/>
</dbReference>
<evidence type="ECO:0000256" key="15">
    <source>
        <dbReference type="SAM" id="MobiDB-lite"/>
    </source>
</evidence>
<dbReference type="CDD" id="cd16917">
    <property type="entry name" value="HATPase_UhpB-NarQ-NarX-like"/>
    <property type="match status" value="1"/>
</dbReference>
<sequence>MSEHVPVPGQVGRAAAEAIRRTAVVPAQPAHSGVPPSDPGSGTDHAETSDWQARYRFWDAYFGLVVLAVAGFTVASDPQPMPQRLAVLLPLAGLTGWYVGYGRRLMRDEVEDWRGYGYLAGAFLLYVPAVLLNGSASFVLFALCPQAYMLAGPVPATVAVIVFNSVHLTVLLARGVDPVEVATHPLPIAALVVVFSATFGSWIQRVVAQSAERARLIRELDRSRSEVARLSHEAGILAERQRLAGEIHDTIAQGLTSVVLLVQAADADLDGDPERAHGHLALAARTAREKLAEARDLIAALTPAALTESSLTDALARLVTRFGAETGLAAEFHRDGTPVPLTTRTEVVLLRAAQESLTNVRKHADAGSVTVRLAFNPETVVLEVTDDGRGLTEPATAGPSPSHGYGLTAMRARVDQVSGVLTLGPAVPGAATGPGTTVRIAVPI</sequence>
<dbReference type="PRINTS" id="PR00344">
    <property type="entry name" value="BCTRLSENSOR"/>
</dbReference>
<evidence type="ECO:0000256" key="10">
    <source>
        <dbReference type="ARBA" id="ARBA00023004"/>
    </source>
</evidence>
<keyword evidence="19" id="KW-1185">Reference proteome</keyword>
<keyword evidence="9 18" id="KW-0418">Kinase</keyword>
<reference evidence="19" key="1">
    <citation type="journal article" date="2019" name="Int. J. Syst. Evol. Microbiol.">
        <title>The Global Catalogue of Microorganisms (GCM) 10K type strain sequencing project: providing services to taxonomists for standard genome sequencing and annotation.</title>
        <authorList>
            <consortium name="The Broad Institute Genomics Platform"/>
            <consortium name="The Broad Institute Genome Sequencing Center for Infectious Disease"/>
            <person name="Wu L."/>
            <person name="Ma J."/>
        </authorList>
    </citation>
    <scope>NUCLEOTIDE SEQUENCE [LARGE SCALE GENOMIC DNA]</scope>
    <source>
        <strain evidence="19">ZS-35-S2</strain>
    </source>
</reference>
<evidence type="ECO:0000256" key="7">
    <source>
        <dbReference type="ARBA" id="ARBA00022490"/>
    </source>
</evidence>
<dbReference type="Gene3D" id="3.30.565.10">
    <property type="entry name" value="Histidine kinase-like ATPase, C-terminal domain"/>
    <property type="match status" value="1"/>
</dbReference>
<accession>A0ABW1KKI1</accession>
<feature type="domain" description="Histidine kinase/HSP90-like ATPase" evidence="17">
    <location>
        <begin position="344"/>
        <end position="444"/>
    </location>
</feature>
<dbReference type="PANTHER" id="PTHR24421">
    <property type="entry name" value="NITRATE/NITRITE SENSOR PROTEIN NARX-RELATED"/>
    <property type="match status" value="1"/>
</dbReference>
<evidence type="ECO:0000256" key="12">
    <source>
        <dbReference type="ARBA" id="ARBA00023014"/>
    </source>
</evidence>
<dbReference type="InterPro" id="IPR036890">
    <property type="entry name" value="HATPase_C_sf"/>
</dbReference>
<dbReference type="GO" id="GO:0016301">
    <property type="term" value="F:kinase activity"/>
    <property type="evidence" value="ECO:0007669"/>
    <property type="project" value="UniProtKB-KW"/>
</dbReference>
<feature type="transmembrane region" description="Helical" evidence="16">
    <location>
        <begin position="57"/>
        <end position="75"/>
    </location>
</feature>
<evidence type="ECO:0000256" key="13">
    <source>
        <dbReference type="ARBA" id="ARBA00024827"/>
    </source>
</evidence>
<keyword evidence="16" id="KW-0812">Transmembrane</keyword>
<evidence type="ECO:0000313" key="19">
    <source>
        <dbReference type="Proteomes" id="UP001596203"/>
    </source>
</evidence>
<dbReference type="Pfam" id="PF02518">
    <property type="entry name" value="HATPase_c"/>
    <property type="match status" value="1"/>
</dbReference>
<evidence type="ECO:0000313" key="18">
    <source>
        <dbReference type="EMBL" id="MFC6020933.1"/>
    </source>
</evidence>
<dbReference type="SMART" id="SM00387">
    <property type="entry name" value="HATPase_c"/>
    <property type="match status" value="1"/>
</dbReference>
<keyword evidence="16" id="KW-1133">Transmembrane helix</keyword>
<dbReference type="EC" id="2.7.13.3" evidence="4"/>
<dbReference type="PIRSF" id="PIRSF037434">
    <property type="entry name" value="STHK_ChrS"/>
    <property type="match status" value="1"/>
</dbReference>
<dbReference type="Proteomes" id="UP001596203">
    <property type="component" value="Unassembled WGS sequence"/>
</dbReference>
<keyword evidence="10" id="KW-0408">Iron</keyword>
<evidence type="ECO:0000256" key="4">
    <source>
        <dbReference type="ARBA" id="ARBA00012438"/>
    </source>
</evidence>
<comment type="function">
    <text evidence="13">Member of the two-component regulatory system NreB/NreC involved in the control of dissimilatory nitrate/nitrite reduction in response to oxygen. NreB functions as a direct oxygen sensor histidine kinase which is autophosphorylated, in the absence of oxygen, probably at the conserved histidine residue, and transfers its phosphate group probably to a conserved aspartate residue of NreC. NreB/NreC activates the expression of the nitrate (narGHJI) and nitrite (nir) reductase operons, as well as the putative nitrate transporter gene narT.</text>
</comment>
<feature type="transmembrane region" description="Helical" evidence="16">
    <location>
        <begin position="185"/>
        <end position="203"/>
    </location>
</feature>
<dbReference type="InterPro" id="IPR050482">
    <property type="entry name" value="Sensor_HK_TwoCompSys"/>
</dbReference>
<evidence type="ECO:0000256" key="1">
    <source>
        <dbReference type="ARBA" id="ARBA00000085"/>
    </source>
</evidence>
<keyword evidence="12" id="KW-0411">Iron-sulfur</keyword>
<keyword evidence="8" id="KW-0808">Transferase</keyword>
<evidence type="ECO:0000256" key="9">
    <source>
        <dbReference type="ARBA" id="ARBA00022777"/>
    </source>
</evidence>
<dbReference type="InterPro" id="IPR017205">
    <property type="entry name" value="Sig_transdc_His_kinase_ChrS"/>
</dbReference>
<evidence type="ECO:0000256" key="6">
    <source>
        <dbReference type="ARBA" id="ARBA00022485"/>
    </source>
</evidence>
<feature type="transmembrane region" description="Helical" evidence="16">
    <location>
        <begin position="154"/>
        <end position="173"/>
    </location>
</feature>
<evidence type="ECO:0000256" key="3">
    <source>
        <dbReference type="ARBA" id="ARBA00004496"/>
    </source>
</evidence>
<comment type="subcellular location">
    <subcellularLocation>
        <location evidence="3">Cytoplasm</location>
    </subcellularLocation>
</comment>
<gene>
    <name evidence="18" type="ORF">ACFP2T_32775</name>
</gene>
<keyword evidence="7" id="KW-0963">Cytoplasm</keyword>
<evidence type="ECO:0000256" key="5">
    <source>
        <dbReference type="ARBA" id="ARBA00017322"/>
    </source>
</evidence>